<evidence type="ECO:0000256" key="1">
    <source>
        <dbReference type="SAM" id="MobiDB-lite"/>
    </source>
</evidence>
<feature type="non-terminal residue" evidence="2">
    <location>
        <position position="169"/>
    </location>
</feature>
<keyword evidence="3" id="KW-1185">Reference proteome</keyword>
<protein>
    <submittedName>
        <fullName evidence="2">Uncharacterized protein</fullName>
    </submittedName>
</protein>
<sequence length="169" mass="19974">YLKLVTSSRFLPFMYLRFLRAYLHPVFSCDFIEDVSEILKFTAGATHEANDAMKKFLNDLHQPFVNVKSSYNMSEAIKPHAVESFLKVNEAVEEATLVLQVFLNDDSALEHLLLFATPSYRSSVLLKRERESEREREERRGEIEREIERAKRERERERERDSERDSGER</sequence>
<dbReference type="EMBL" id="JAIWYP010000012">
    <property type="protein sequence ID" value="KAH3729021.1"/>
    <property type="molecule type" value="Genomic_DNA"/>
</dbReference>
<reference evidence="2" key="2">
    <citation type="submission" date="2020-11" db="EMBL/GenBank/DDBJ databases">
        <authorList>
            <person name="McCartney M.A."/>
            <person name="Auch B."/>
            <person name="Kono T."/>
            <person name="Mallez S."/>
            <person name="Becker A."/>
            <person name="Gohl D.M."/>
            <person name="Silverstein K.A.T."/>
            <person name="Koren S."/>
            <person name="Bechman K.B."/>
            <person name="Herman A."/>
            <person name="Abrahante J.E."/>
            <person name="Garbe J."/>
        </authorList>
    </citation>
    <scope>NUCLEOTIDE SEQUENCE</scope>
    <source>
        <strain evidence="2">Duluth1</strain>
        <tissue evidence="2">Whole animal</tissue>
    </source>
</reference>
<accession>A0A9D4CRT0</accession>
<reference evidence="2" key="1">
    <citation type="journal article" date="2019" name="bioRxiv">
        <title>The Genome of the Zebra Mussel, Dreissena polymorpha: A Resource for Invasive Species Research.</title>
        <authorList>
            <person name="McCartney M.A."/>
            <person name="Auch B."/>
            <person name="Kono T."/>
            <person name="Mallez S."/>
            <person name="Zhang Y."/>
            <person name="Obille A."/>
            <person name="Becker A."/>
            <person name="Abrahante J.E."/>
            <person name="Garbe J."/>
            <person name="Badalamenti J.P."/>
            <person name="Herman A."/>
            <person name="Mangelson H."/>
            <person name="Liachko I."/>
            <person name="Sullivan S."/>
            <person name="Sone E.D."/>
            <person name="Koren S."/>
            <person name="Silverstein K.A.T."/>
            <person name="Beckman K.B."/>
            <person name="Gohl D.M."/>
        </authorList>
    </citation>
    <scope>NUCLEOTIDE SEQUENCE</scope>
    <source>
        <strain evidence="2">Duluth1</strain>
        <tissue evidence="2">Whole animal</tissue>
    </source>
</reference>
<name>A0A9D4CRT0_DREPO</name>
<evidence type="ECO:0000313" key="2">
    <source>
        <dbReference type="EMBL" id="KAH3729021.1"/>
    </source>
</evidence>
<evidence type="ECO:0000313" key="3">
    <source>
        <dbReference type="Proteomes" id="UP000828390"/>
    </source>
</evidence>
<comment type="caution">
    <text evidence="2">The sequence shown here is derived from an EMBL/GenBank/DDBJ whole genome shotgun (WGS) entry which is preliminary data.</text>
</comment>
<dbReference type="AlphaFoldDB" id="A0A9D4CRT0"/>
<feature type="region of interest" description="Disordered" evidence="1">
    <location>
        <begin position="126"/>
        <end position="169"/>
    </location>
</feature>
<organism evidence="2 3">
    <name type="scientific">Dreissena polymorpha</name>
    <name type="common">Zebra mussel</name>
    <name type="synonym">Mytilus polymorpha</name>
    <dbReference type="NCBI Taxonomy" id="45954"/>
    <lineage>
        <taxon>Eukaryota</taxon>
        <taxon>Metazoa</taxon>
        <taxon>Spiralia</taxon>
        <taxon>Lophotrochozoa</taxon>
        <taxon>Mollusca</taxon>
        <taxon>Bivalvia</taxon>
        <taxon>Autobranchia</taxon>
        <taxon>Heteroconchia</taxon>
        <taxon>Euheterodonta</taxon>
        <taxon>Imparidentia</taxon>
        <taxon>Neoheterodontei</taxon>
        <taxon>Myida</taxon>
        <taxon>Dreissenoidea</taxon>
        <taxon>Dreissenidae</taxon>
        <taxon>Dreissena</taxon>
    </lineage>
</organism>
<gene>
    <name evidence="2" type="ORF">DPMN_054984</name>
</gene>
<dbReference type="Proteomes" id="UP000828390">
    <property type="component" value="Unassembled WGS sequence"/>
</dbReference>
<proteinExistence type="predicted"/>